<gene>
    <name evidence="2" type="ORF">HJG60_010723</name>
</gene>
<evidence type="ECO:0000313" key="2">
    <source>
        <dbReference type="EMBL" id="KAF6114797.1"/>
    </source>
</evidence>
<protein>
    <submittedName>
        <fullName evidence="2">Uncharacterized protein</fullName>
    </submittedName>
</protein>
<feature type="region of interest" description="Disordered" evidence="1">
    <location>
        <begin position="39"/>
        <end position="76"/>
    </location>
</feature>
<comment type="caution">
    <text evidence="2">The sequence shown here is derived from an EMBL/GenBank/DDBJ whole genome shotgun (WGS) entry which is preliminary data.</text>
</comment>
<proteinExistence type="predicted"/>
<dbReference type="Proteomes" id="UP000664940">
    <property type="component" value="Unassembled WGS sequence"/>
</dbReference>
<sequence length="166" mass="18077">MLQMPPIKASLTAKPHCLRGGTCAVFSQDASTWEVHVHPAASGNRPTPGWERERASSAERRAERPTTCTPPGGRAGDKLQHLGDRRRGLCVGYIYGDFSNALRSVCSHGFQCPRLGPCHESMSVVSFLYLGPSPQSILETASRASFLEAVWFCHSLGHSLGTRRSD</sequence>
<feature type="compositionally biased region" description="Basic and acidic residues" evidence="1">
    <location>
        <begin position="50"/>
        <end position="64"/>
    </location>
</feature>
<accession>A0A834ANP1</accession>
<name>A0A834ANP1_9CHIR</name>
<dbReference type="EMBL" id="JABVXQ010000004">
    <property type="protein sequence ID" value="KAF6114797.1"/>
    <property type="molecule type" value="Genomic_DNA"/>
</dbReference>
<dbReference type="AlphaFoldDB" id="A0A834ANP1"/>
<evidence type="ECO:0000313" key="3">
    <source>
        <dbReference type="Proteomes" id="UP000664940"/>
    </source>
</evidence>
<evidence type="ECO:0000256" key="1">
    <source>
        <dbReference type="SAM" id="MobiDB-lite"/>
    </source>
</evidence>
<reference evidence="2 3" key="1">
    <citation type="journal article" date="2020" name="Nature">
        <title>Six reference-quality genomes reveal evolution of bat adaptations.</title>
        <authorList>
            <person name="Jebb D."/>
            <person name="Huang Z."/>
            <person name="Pippel M."/>
            <person name="Hughes G.M."/>
            <person name="Lavrichenko K."/>
            <person name="Devanna P."/>
            <person name="Winkler S."/>
            <person name="Jermiin L.S."/>
            <person name="Skirmuntt E.C."/>
            <person name="Katzourakis A."/>
            <person name="Burkitt-Gray L."/>
            <person name="Ray D.A."/>
            <person name="Sullivan K.A.M."/>
            <person name="Roscito J.G."/>
            <person name="Kirilenko B.M."/>
            <person name="Davalos L.M."/>
            <person name="Corthals A.P."/>
            <person name="Power M.L."/>
            <person name="Jones G."/>
            <person name="Ransome R.D."/>
            <person name="Dechmann D.K.N."/>
            <person name="Locatelli A.G."/>
            <person name="Puechmaille S.J."/>
            <person name="Fedrigo O."/>
            <person name="Jarvis E.D."/>
            <person name="Hiller M."/>
            <person name="Vernes S.C."/>
            <person name="Myers E.W."/>
            <person name="Teeling E.C."/>
        </authorList>
    </citation>
    <scope>NUCLEOTIDE SEQUENCE [LARGE SCALE GENOMIC DNA]</scope>
    <source>
        <strain evidence="2">Bat1K_MPI-CBG_1</strain>
    </source>
</reference>
<organism evidence="2 3">
    <name type="scientific">Phyllostomus discolor</name>
    <name type="common">pale spear-nosed bat</name>
    <dbReference type="NCBI Taxonomy" id="89673"/>
    <lineage>
        <taxon>Eukaryota</taxon>
        <taxon>Metazoa</taxon>
        <taxon>Chordata</taxon>
        <taxon>Craniata</taxon>
        <taxon>Vertebrata</taxon>
        <taxon>Euteleostomi</taxon>
        <taxon>Mammalia</taxon>
        <taxon>Eutheria</taxon>
        <taxon>Laurasiatheria</taxon>
        <taxon>Chiroptera</taxon>
        <taxon>Yangochiroptera</taxon>
        <taxon>Phyllostomidae</taxon>
        <taxon>Phyllostominae</taxon>
        <taxon>Phyllostomus</taxon>
    </lineage>
</organism>